<feature type="region of interest" description="Disordered" evidence="1">
    <location>
        <begin position="1"/>
        <end position="54"/>
    </location>
</feature>
<sequence>MANLAALIKKAQDEAKRKAQEEAKRKAQEEAKRKAQADAATAAAEKKAQDEAKQKDIIKTPEILNNTISQPLNNTISQPLNNTISQPLNNTISQPLNNRISQPLNNRISQPVSISSIGNEIQKQKQQIDTNLKLLTSAAIAGTGLLAGGVSTLAKLSMGKNNNQTFSKENRTSVKNLYVIMPDTNTNKKYIKNPDYKQFVTDYGCQIVPFKFYNKDAQLIEYEKFFNDNKSACVPMALAMDYFRKIQNDDE</sequence>
<proteinExistence type="predicted"/>
<protein>
    <submittedName>
        <fullName evidence="2">Uncharacterized protein</fullName>
    </submittedName>
</protein>
<dbReference type="AlphaFoldDB" id="A0A6C0EAP8"/>
<accession>A0A6C0EAP8</accession>
<reference evidence="2" key="1">
    <citation type="journal article" date="2020" name="Nature">
        <title>Giant virus diversity and host interactions through global metagenomics.</title>
        <authorList>
            <person name="Schulz F."/>
            <person name="Roux S."/>
            <person name="Paez-Espino D."/>
            <person name="Jungbluth S."/>
            <person name="Walsh D.A."/>
            <person name="Denef V.J."/>
            <person name="McMahon K.D."/>
            <person name="Konstantinidis K.T."/>
            <person name="Eloe-Fadrosh E.A."/>
            <person name="Kyrpides N.C."/>
            <person name="Woyke T."/>
        </authorList>
    </citation>
    <scope>NUCLEOTIDE SEQUENCE</scope>
    <source>
        <strain evidence="2">GVMAG-M-3300023179-152</strain>
    </source>
</reference>
<evidence type="ECO:0000313" key="2">
    <source>
        <dbReference type="EMBL" id="QHT25463.1"/>
    </source>
</evidence>
<dbReference type="EMBL" id="MN739767">
    <property type="protein sequence ID" value="QHT25463.1"/>
    <property type="molecule type" value="Genomic_DNA"/>
</dbReference>
<name>A0A6C0EAP8_9ZZZZ</name>
<evidence type="ECO:0000256" key="1">
    <source>
        <dbReference type="SAM" id="MobiDB-lite"/>
    </source>
</evidence>
<organism evidence="2">
    <name type="scientific">viral metagenome</name>
    <dbReference type="NCBI Taxonomy" id="1070528"/>
    <lineage>
        <taxon>unclassified sequences</taxon>
        <taxon>metagenomes</taxon>
        <taxon>organismal metagenomes</taxon>
    </lineage>
</organism>
<feature type="compositionally biased region" description="Basic and acidic residues" evidence="1">
    <location>
        <begin position="10"/>
        <end position="36"/>
    </location>
</feature>
<feature type="compositionally biased region" description="Basic and acidic residues" evidence="1">
    <location>
        <begin position="44"/>
        <end position="54"/>
    </location>
</feature>